<evidence type="ECO:0000256" key="1">
    <source>
        <dbReference type="ARBA" id="ARBA00004370"/>
    </source>
</evidence>
<dbReference type="InterPro" id="IPR005311">
    <property type="entry name" value="PBP_dimer"/>
</dbReference>
<dbReference type="GO" id="GO:0004180">
    <property type="term" value="F:carboxypeptidase activity"/>
    <property type="evidence" value="ECO:0007669"/>
    <property type="project" value="UniProtKB-KW"/>
</dbReference>
<keyword evidence="2" id="KW-0645">Protease</keyword>
<dbReference type="InterPro" id="IPR050515">
    <property type="entry name" value="Beta-lactam/transpept"/>
</dbReference>
<dbReference type="EMBL" id="JAHLFG010000018">
    <property type="protein sequence ID" value="MBU3826165.1"/>
    <property type="molecule type" value="Genomic_DNA"/>
</dbReference>
<dbReference type="InterPro" id="IPR036138">
    <property type="entry name" value="PBP_dimer_sf"/>
</dbReference>
<comment type="subcellular location">
    <subcellularLocation>
        <location evidence="1">Membrane</location>
    </subcellularLocation>
</comment>
<dbReference type="InterPro" id="IPR012338">
    <property type="entry name" value="Beta-lactam/transpept-like"/>
</dbReference>
<keyword evidence="3 4" id="KW-0472">Membrane</keyword>
<dbReference type="Gene3D" id="3.40.710.10">
    <property type="entry name" value="DD-peptidase/beta-lactamase superfamily"/>
    <property type="match status" value="1"/>
</dbReference>
<feature type="domain" description="Penicillin-binding protein dimerisation" evidence="6">
    <location>
        <begin position="62"/>
        <end position="214"/>
    </location>
</feature>
<evidence type="ECO:0000256" key="3">
    <source>
        <dbReference type="ARBA" id="ARBA00023136"/>
    </source>
</evidence>
<evidence type="ECO:0000259" key="6">
    <source>
        <dbReference type="Pfam" id="PF03717"/>
    </source>
</evidence>
<gene>
    <name evidence="7" type="ORF">IAA31_01535</name>
</gene>
<comment type="caution">
    <text evidence="7">The sequence shown here is derived from an EMBL/GenBank/DDBJ whole genome shotgun (WGS) entry which is preliminary data.</text>
</comment>
<protein>
    <submittedName>
        <fullName evidence="7">Peptidoglycan glycosyltransferase FtsI</fullName>
    </submittedName>
</protein>
<organism evidence="7 8">
    <name type="scientific">Candidatus Anaerobiospirillum merdipullorum</name>
    <dbReference type="NCBI Taxonomy" id="2838450"/>
    <lineage>
        <taxon>Bacteria</taxon>
        <taxon>Pseudomonadati</taxon>
        <taxon>Pseudomonadota</taxon>
        <taxon>Gammaproteobacteria</taxon>
        <taxon>Aeromonadales</taxon>
        <taxon>Succinivibrionaceae</taxon>
        <taxon>Anaerobiospirillum</taxon>
    </lineage>
</organism>
<dbReference type="Gene3D" id="3.30.450.330">
    <property type="match status" value="1"/>
</dbReference>
<dbReference type="PANTHER" id="PTHR30627:SF1">
    <property type="entry name" value="PEPTIDOGLYCAN D,D-TRANSPEPTIDASE FTSI"/>
    <property type="match status" value="1"/>
</dbReference>
<evidence type="ECO:0000256" key="4">
    <source>
        <dbReference type="SAM" id="Phobius"/>
    </source>
</evidence>
<dbReference type="GO" id="GO:0008658">
    <property type="term" value="F:penicillin binding"/>
    <property type="evidence" value="ECO:0007669"/>
    <property type="project" value="InterPro"/>
</dbReference>
<dbReference type="AlphaFoldDB" id="A0A9E2KLC1"/>
<dbReference type="GO" id="GO:0005886">
    <property type="term" value="C:plasma membrane"/>
    <property type="evidence" value="ECO:0007669"/>
    <property type="project" value="TreeGrafter"/>
</dbReference>
<proteinExistence type="predicted"/>
<reference evidence="7" key="1">
    <citation type="journal article" date="2021" name="PeerJ">
        <title>Extensive microbial diversity within the chicken gut microbiome revealed by metagenomics and culture.</title>
        <authorList>
            <person name="Gilroy R."/>
            <person name="Ravi A."/>
            <person name="Getino M."/>
            <person name="Pursley I."/>
            <person name="Horton D.L."/>
            <person name="Alikhan N.F."/>
            <person name="Baker D."/>
            <person name="Gharbi K."/>
            <person name="Hall N."/>
            <person name="Watson M."/>
            <person name="Adriaenssens E.M."/>
            <person name="Foster-Nyarko E."/>
            <person name="Jarju S."/>
            <person name="Secka A."/>
            <person name="Antonio M."/>
            <person name="Oren A."/>
            <person name="Chaudhuri R.R."/>
            <person name="La Ragione R."/>
            <person name="Hildebrand F."/>
            <person name="Pallen M.J."/>
        </authorList>
    </citation>
    <scope>NUCLEOTIDE SEQUENCE</scope>
    <source>
        <strain evidence="7">687</strain>
    </source>
</reference>
<dbReference type="GO" id="GO:0071555">
    <property type="term" value="P:cell wall organization"/>
    <property type="evidence" value="ECO:0007669"/>
    <property type="project" value="TreeGrafter"/>
</dbReference>
<dbReference type="SUPFAM" id="SSF56519">
    <property type="entry name" value="Penicillin binding protein dimerisation domain"/>
    <property type="match status" value="1"/>
</dbReference>
<keyword evidence="2" id="KW-0378">Hydrolase</keyword>
<keyword evidence="2" id="KW-0121">Carboxypeptidase</keyword>
<dbReference type="PANTHER" id="PTHR30627">
    <property type="entry name" value="PEPTIDOGLYCAN D,D-TRANSPEPTIDASE"/>
    <property type="match status" value="1"/>
</dbReference>
<dbReference type="InterPro" id="IPR001460">
    <property type="entry name" value="PCN-bd_Tpept"/>
</dbReference>
<feature type="domain" description="Penicillin-binding protein transpeptidase" evidence="5">
    <location>
        <begin position="254"/>
        <end position="548"/>
    </location>
</feature>
<reference evidence="7" key="2">
    <citation type="submission" date="2021-04" db="EMBL/GenBank/DDBJ databases">
        <authorList>
            <person name="Gilroy R."/>
        </authorList>
    </citation>
    <scope>NUCLEOTIDE SEQUENCE</scope>
    <source>
        <strain evidence="7">687</strain>
    </source>
</reference>
<keyword evidence="4" id="KW-1133">Transmembrane helix</keyword>
<sequence length="575" mass="62551">MSEHLKETPSYQLTGFRRGVVWLVLLCACGFLIGRLVYLQILEPEFLVAEGNERVLRSYSFEPARGMITDRQGKILAISVPVKAVYADPARMHEGKVLHDASLIRQIAALVDLSPQELFERIQNPKRRYVKLNAYVPLDKAQQLKDLGIPGLYINDNYKRYYPNGAVNASLIGLLNSAGQGVYGVEQSFNSYLSAQASTRAAHKDSQGHVIENLGVLEQGKAGGNLMLSIDDRLQTISYGALTAAVEKFGAESGCLVLLDVRSGEILSMVTAPSFDPNHRETFDSSKARNRAITDVLEPGSTVKPLVSLAALENQFTNWQEVFDTRPFKVNGKLVRDSHAMNQGTLADILKYSSNTGMAHLALRMGPQPILDVFARFGFGQRTGSGLVGEVSGQLNAARPFWSEIDKATLGFGYGITVTPLQLASAYATLANFGRRVPVSILKQHQLPQARGCASPAEIKRIQAVLETVVSGGGTGSKAAIDRYRIAGKTGTAMLAGKGGYMRRYMSTFAGFAPLSNPRFALVVTIRDPTKVSYYGGAVSGPVFKDVMTRALQLYNVPPDKEEPEVQMAKVSGQP</sequence>
<dbReference type="PROSITE" id="PS51257">
    <property type="entry name" value="PROKAR_LIPOPROTEIN"/>
    <property type="match status" value="1"/>
</dbReference>
<evidence type="ECO:0000313" key="7">
    <source>
        <dbReference type="EMBL" id="MBU3826165.1"/>
    </source>
</evidence>
<dbReference type="Gene3D" id="3.90.1310.10">
    <property type="entry name" value="Penicillin-binding protein 2a (Domain 2)"/>
    <property type="match status" value="1"/>
</dbReference>
<accession>A0A9E2KLC1</accession>
<evidence type="ECO:0000313" key="8">
    <source>
        <dbReference type="Proteomes" id="UP000824150"/>
    </source>
</evidence>
<evidence type="ECO:0000256" key="2">
    <source>
        <dbReference type="ARBA" id="ARBA00022645"/>
    </source>
</evidence>
<feature type="transmembrane region" description="Helical" evidence="4">
    <location>
        <begin position="20"/>
        <end position="38"/>
    </location>
</feature>
<keyword evidence="4" id="KW-0812">Transmembrane</keyword>
<dbReference type="SUPFAM" id="SSF56601">
    <property type="entry name" value="beta-lactamase/transpeptidase-like"/>
    <property type="match status" value="1"/>
</dbReference>
<dbReference type="Pfam" id="PF03717">
    <property type="entry name" value="PBP_dimer"/>
    <property type="match status" value="1"/>
</dbReference>
<dbReference type="Proteomes" id="UP000824150">
    <property type="component" value="Unassembled WGS sequence"/>
</dbReference>
<name>A0A9E2KLC1_9GAMM</name>
<dbReference type="Pfam" id="PF00905">
    <property type="entry name" value="Transpeptidase"/>
    <property type="match status" value="1"/>
</dbReference>
<evidence type="ECO:0000259" key="5">
    <source>
        <dbReference type="Pfam" id="PF00905"/>
    </source>
</evidence>